<feature type="region of interest" description="Disordered" evidence="3">
    <location>
        <begin position="768"/>
        <end position="791"/>
    </location>
</feature>
<dbReference type="InterPro" id="IPR017853">
    <property type="entry name" value="GH"/>
</dbReference>
<dbReference type="GO" id="GO:0008422">
    <property type="term" value="F:beta-glucosidase activity"/>
    <property type="evidence" value="ECO:0007669"/>
    <property type="project" value="UniProtKB-EC"/>
</dbReference>
<evidence type="ECO:0000259" key="5">
    <source>
        <dbReference type="SMART" id="SM01217"/>
    </source>
</evidence>
<dbReference type="Pfam" id="PF00933">
    <property type="entry name" value="Glyco_hydro_3"/>
    <property type="match status" value="1"/>
</dbReference>
<evidence type="ECO:0000313" key="6">
    <source>
        <dbReference type="EMBL" id="MBE1502203.1"/>
    </source>
</evidence>
<dbReference type="Gene3D" id="3.20.20.300">
    <property type="entry name" value="Glycoside hydrolase, family 3, N-terminal domain"/>
    <property type="match status" value="1"/>
</dbReference>
<dbReference type="Pfam" id="PF14310">
    <property type="entry name" value="Fn3-like"/>
    <property type="match status" value="1"/>
</dbReference>
<protein>
    <submittedName>
        <fullName evidence="6">Beta-glucosidase</fullName>
        <ecNumber evidence="6">3.2.1.21</ecNumber>
    </submittedName>
</protein>
<dbReference type="Proteomes" id="UP000631670">
    <property type="component" value="Unassembled WGS sequence"/>
</dbReference>
<dbReference type="EC" id="3.2.1.21" evidence="6"/>
<keyword evidence="2 6" id="KW-0378">Hydrolase</keyword>
<dbReference type="PANTHER" id="PTHR42715:SF10">
    <property type="entry name" value="BETA-GLUCOSIDASE"/>
    <property type="match status" value="1"/>
</dbReference>
<dbReference type="SMART" id="SM01217">
    <property type="entry name" value="Fn3_like"/>
    <property type="match status" value="1"/>
</dbReference>
<keyword evidence="7" id="KW-1185">Reference proteome</keyword>
<dbReference type="Gene3D" id="2.60.120.380">
    <property type="match status" value="1"/>
</dbReference>
<evidence type="ECO:0000256" key="3">
    <source>
        <dbReference type="SAM" id="MobiDB-lite"/>
    </source>
</evidence>
<evidence type="ECO:0000313" key="7">
    <source>
        <dbReference type="Proteomes" id="UP000631670"/>
    </source>
</evidence>
<keyword evidence="6" id="KW-0326">Glycosidase</keyword>
<comment type="caution">
    <text evidence="6">The sequence shown here is derived from an EMBL/GenBank/DDBJ whole genome shotgun (WGS) entry which is preliminary data.</text>
</comment>
<reference evidence="6 7" key="1">
    <citation type="submission" date="2020-10" db="EMBL/GenBank/DDBJ databases">
        <title>Sequencing the genomes of 1000 actinobacteria strains.</title>
        <authorList>
            <person name="Klenk H.-P."/>
        </authorList>
    </citation>
    <scope>NUCLEOTIDE SEQUENCE [LARGE SCALE GENOMIC DNA]</scope>
    <source>
        <strain evidence="6 7">DSM 44653</strain>
    </source>
</reference>
<evidence type="ECO:0000256" key="2">
    <source>
        <dbReference type="ARBA" id="ARBA00022801"/>
    </source>
</evidence>
<dbReference type="PRINTS" id="PR00133">
    <property type="entry name" value="GLHYDRLASE3"/>
</dbReference>
<dbReference type="Pfam" id="PF01915">
    <property type="entry name" value="Glyco_hydro_3_C"/>
    <property type="match status" value="1"/>
</dbReference>
<gene>
    <name evidence="6" type="ORF">H4696_009303</name>
</gene>
<feature type="domain" description="Fibronectin type III-like" evidence="5">
    <location>
        <begin position="708"/>
        <end position="779"/>
    </location>
</feature>
<dbReference type="RefSeq" id="WP_249027149.1">
    <property type="nucleotide sequence ID" value="NZ_JADBEG010000001.1"/>
</dbReference>
<feature type="signal peptide" evidence="4">
    <location>
        <begin position="1"/>
        <end position="17"/>
    </location>
</feature>
<sequence length="791" mass="81945">MAVVVAGVLLTSGLAAAGAAADPAAKFSPRVRDIVGELTLDEKLSLVHGGTDPNSVGEAGYVPGVPRLGIPSLRLADGSAGVRVDKPSVVMPAPVSLASSFDESLATRYGAGVGREARALGTDALLSPMVNTIRIPYGGRNFETFSEDPLLTSRIAAAEVKGIAGQGTIPVVKHLAGNNQENDRQTINVQMDDQTLHEVELPGFEAAVKAGAGAVMCSYNNFNGPSACANGDLLTGILREQLAFKGWVMSDWRMSLTPESLPKGLDQEMPDGTYFGDQLKTAISEGKIPQSALDTAVARILGQMDRFHLLDNPARPSRDLAGLTATAQDVAQAGAVLLRNEKAALPLSTTRSGSVAVIGYNAKTPKLNGGGSSHVLPSATPASPLDVIKQRAGSATTYTPGYDPAGEAVPADALSPAYTQGGGLPAGSEGVFYNGTITAPTEGDYSIQLQATGGGGFLQVDGVASGLFGDSIATGYTGITVHLTAGQHSLLLYGFADFVKPLQVNLHWLTPAAAQTKIAEAVAAAKAATTPIVFAYDDSSEGLDRPDLSLPGYQDELIDAVATANPRTVVVLNTASAVKMPWLAKTAAVLEMWYPGQKGAEATTALLYGDANPQGKLTQTFPVDEAHTLVSGGAGLYPGQDGQVKYTEGVDIGYRWYADKKMTPLFPFGYGLSYTSFAYSGLTATNASDGGLDVRVTVRNTGTRTGTEVAQVFLGPSPLVTAPQAPTALGGYAKVTLTAGAYRTLTIHVDPRQLSYWDSAAKAWKRGGGTRSVKAGSSSASLPLSTQVAVN</sequence>
<keyword evidence="4" id="KW-0732">Signal</keyword>
<dbReference type="InterPro" id="IPR036962">
    <property type="entry name" value="Glyco_hydro_3_N_sf"/>
</dbReference>
<dbReference type="PANTHER" id="PTHR42715">
    <property type="entry name" value="BETA-GLUCOSIDASE"/>
    <property type="match status" value="1"/>
</dbReference>
<comment type="similarity">
    <text evidence="1">Belongs to the glycosyl hydrolase 3 family.</text>
</comment>
<dbReference type="Gene3D" id="2.60.40.10">
    <property type="entry name" value="Immunoglobulins"/>
    <property type="match status" value="1"/>
</dbReference>
<dbReference type="InterPro" id="IPR050288">
    <property type="entry name" value="Cellulose_deg_GH3"/>
</dbReference>
<organism evidence="6 7">
    <name type="scientific">Amycolatopsis lexingtonensis</name>
    <dbReference type="NCBI Taxonomy" id="218822"/>
    <lineage>
        <taxon>Bacteria</taxon>
        <taxon>Bacillati</taxon>
        <taxon>Actinomycetota</taxon>
        <taxon>Actinomycetes</taxon>
        <taxon>Pseudonocardiales</taxon>
        <taxon>Pseudonocardiaceae</taxon>
        <taxon>Amycolatopsis</taxon>
    </lineage>
</organism>
<evidence type="ECO:0000256" key="4">
    <source>
        <dbReference type="SAM" id="SignalP"/>
    </source>
</evidence>
<name>A0ABR9IGA1_9PSEU</name>
<feature type="compositionally biased region" description="Polar residues" evidence="3">
    <location>
        <begin position="775"/>
        <end position="791"/>
    </location>
</feature>
<dbReference type="EMBL" id="JADBEG010000001">
    <property type="protein sequence ID" value="MBE1502203.1"/>
    <property type="molecule type" value="Genomic_DNA"/>
</dbReference>
<proteinExistence type="inferred from homology"/>
<dbReference type="InterPro" id="IPR001764">
    <property type="entry name" value="Glyco_hydro_3_N"/>
</dbReference>
<dbReference type="Gene3D" id="3.40.50.1700">
    <property type="entry name" value="Glycoside hydrolase family 3 C-terminal domain"/>
    <property type="match status" value="1"/>
</dbReference>
<dbReference type="SUPFAM" id="SSF51445">
    <property type="entry name" value="(Trans)glycosidases"/>
    <property type="match status" value="1"/>
</dbReference>
<dbReference type="InterPro" id="IPR026891">
    <property type="entry name" value="Fn3-like"/>
</dbReference>
<feature type="chain" id="PRO_5045642375" evidence="4">
    <location>
        <begin position="18"/>
        <end position="791"/>
    </location>
</feature>
<accession>A0ABR9IGA1</accession>
<evidence type="ECO:0000256" key="1">
    <source>
        <dbReference type="ARBA" id="ARBA00005336"/>
    </source>
</evidence>
<dbReference type="InterPro" id="IPR013783">
    <property type="entry name" value="Ig-like_fold"/>
</dbReference>
<dbReference type="InterPro" id="IPR002772">
    <property type="entry name" value="Glyco_hydro_3_C"/>
</dbReference>
<dbReference type="InterPro" id="IPR036881">
    <property type="entry name" value="Glyco_hydro_3_C_sf"/>
</dbReference>
<dbReference type="SUPFAM" id="SSF52279">
    <property type="entry name" value="Beta-D-glucan exohydrolase, C-terminal domain"/>
    <property type="match status" value="1"/>
</dbReference>